<dbReference type="RefSeq" id="WP_344140346.1">
    <property type="nucleotide sequence ID" value="NZ_BAAALT010000296.1"/>
</dbReference>
<evidence type="ECO:0000259" key="1">
    <source>
        <dbReference type="Pfam" id="PF11716"/>
    </source>
</evidence>
<comment type="caution">
    <text evidence="2">The sequence shown here is derived from an EMBL/GenBank/DDBJ whole genome shotgun (WGS) entry which is preliminary data.</text>
</comment>
<dbReference type="EMBL" id="BAAALT010000296">
    <property type="protein sequence ID" value="GAA1836126.1"/>
    <property type="molecule type" value="Genomic_DNA"/>
</dbReference>
<keyword evidence="3" id="KW-1185">Reference proteome</keyword>
<organism evidence="2 3">
    <name type="scientific">Luedemannella flava</name>
    <dbReference type="NCBI Taxonomy" id="349316"/>
    <lineage>
        <taxon>Bacteria</taxon>
        <taxon>Bacillati</taxon>
        <taxon>Actinomycetota</taxon>
        <taxon>Actinomycetes</taxon>
        <taxon>Micromonosporales</taxon>
        <taxon>Micromonosporaceae</taxon>
        <taxon>Luedemannella</taxon>
    </lineage>
</organism>
<evidence type="ECO:0000313" key="3">
    <source>
        <dbReference type="Proteomes" id="UP001500218"/>
    </source>
</evidence>
<sequence>MDIDDIWRAIDAQRTRVADLLDDLTDDEWRRPSLCAGWTVRDVAAHLTLQQVRLRDAPRVFRTLGGMNTMIREAARRRAATGSPAGLTAEIRGMIGSRRRNFGVTPYETLIDILVHGLDIAVPLGRDLVIPTDAAAVAATRMWTMRWPRPIVPRRRFAGLRLTATDVDWSVGDGTPVEAPIAGLLLLVGGRGEAALPHLTGAGAADARARLN</sequence>
<protein>
    <submittedName>
        <fullName evidence="2">Maleylpyruvate isomerase family mycothiol-dependent enzyme</fullName>
    </submittedName>
</protein>
<proteinExistence type="predicted"/>
<dbReference type="Gene3D" id="1.20.120.450">
    <property type="entry name" value="dinb family like domain"/>
    <property type="match status" value="1"/>
</dbReference>
<dbReference type="Pfam" id="PF11716">
    <property type="entry name" value="MDMPI_N"/>
    <property type="match status" value="1"/>
</dbReference>
<gene>
    <name evidence="2" type="ORF">GCM10009682_62750</name>
</gene>
<accession>A0ABN2MUN4</accession>
<name>A0ABN2MUN4_9ACTN</name>
<feature type="domain" description="Mycothiol-dependent maleylpyruvate isomerase metal-binding" evidence="1">
    <location>
        <begin position="11"/>
        <end position="102"/>
    </location>
</feature>
<dbReference type="InterPro" id="IPR034660">
    <property type="entry name" value="DinB/YfiT-like"/>
</dbReference>
<dbReference type="GO" id="GO:0016853">
    <property type="term" value="F:isomerase activity"/>
    <property type="evidence" value="ECO:0007669"/>
    <property type="project" value="UniProtKB-KW"/>
</dbReference>
<dbReference type="SUPFAM" id="SSF109854">
    <property type="entry name" value="DinB/YfiT-like putative metalloenzymes"/>
    <property type="match status" value="1"/>
</dbReference>
<dbReference type="InterPro" id="IPR024344">
    <property type="entry name" value="MDMPI_metal-binding"/>
</dbReference>
<dbReference type="Proteomes" id="UP001500218">
    <property type="component" value="Unassembled WGS sequence"/>
</dbReference>
<dbReference type="NCBIfam" id="TIGR03083">
    <property type="entry name" value="maleylpyruvate isomerase family mycothiol-dependent enzyme"/>
    <property type="match status" value="1"/>
</dbReference>
<keyword evidence="2" id="KW-0413">Isomerase</keyword>
<dbReference type="InterPro" id="IPR017517">
    <property type="entry name" value="Maleyloyr_isom"/>
</dbReference>
<evidence type="ECO:0000313" key="2">
    <source>
        <dbReference type="EMBL" id="GAA1836126.1"/>
    </source>
</evidence>
<reference evidence="2 3" key="1">
    <citation type="journal article" date="2019" name="Int. J. Syst. Evol. Microbiol.">
        <title>The Global Catalogue of Microorganisms (GCM) 10K type strain sequencing project: providing services to taxonomists for standard genome sequencing and annotation.</title>
        <authorList>
            <consortium name="The Broad Institute Genomics Platform"/>
            <consortium name="The Broad Institute Genome Sequencing Center for Infectious Disease"/>
            <person name="Wu L."/>
            <person name="Ma J."/>
        </authorList>
    </citation>
    <scope>NUCLEOTIDE SEQUENCE [LARGE SCALE GENOMIC DNA]</scope>
    <source>
        <strain evidence="2 3">JCM 13250</strain>
    </source>
</reference>